<proteinExistence type="predicted"/>
<organism evidence="1 2">
    <name type="scientific">Kwoniella dendrophila CBS 6074</name>
    <dbReference type="NCBI Taxonomy" id="1295534"/>
    <lineage>
        <taxon>Eukaryota</taxon>
        <taxon>Fungi</taxon>
        <taxon>Dikarya</taxon>
        <taxon>Basidiomycota</taxon>
        <taxon>Agaricomycotina</taxon>
        <taxon>Tremellomycetes</taxon>
        <taxon>Tremellales</taxon>
        <taxon>Cryptococcaceae</taxon>
        <taxon>Kwoniella</taxon>
    </lineage>
</organism>
<dbReference type="EMBL" id="CP144101">
    <property type="protein sequence ID" value="WWC88736.1"/>
    <property type="molecule type" value="Genomic_DNA"/>
</dbReference>
<reference evidence="1 2" key="1">
    <citation type="submission" date="2024-01" db="EMBL/GenBank/DDBJ databases">
        <title>Comparative genomics of Cryptococcus and Kwoniella reveals pathogenesis evolution and contrasting modes of karyotype evolution via chromosome fusion or intercentromeric recombination.</title>
        <authorList>
            <person name="Coelho M.A."/>
            <person name="David-Palma M."/>
            <person name="Shea T."/>
            <person name="Bowers K."/>
            <person name="McGinley-Smith S."/>
            <person name="Mohammad A.W."/>
            <person name="Gnirke A."/>
            <person name="Yurkov A.M."/>
            <person name="Nowrousian M."/>
            <person name="Sun S."/>
            <person name="Cuomo C.A."/>
            <person name="Heitman J."/>
        </authorList>
    </citation>
    <scope>NUCLEOTIDE SEQUENCE [LARGE SCALE GENOMIC DNA]</scope>
    <source>
        <strain evidence="1 2">CBS 6074</strain>
    </source>
</reference>
<evidence type="ECO:0000313" key="2">
    <source>
        <dbReference type="Proteomes" id="UP001355207"/>
    </source>
</evidence>
<dbReference type="RefSeq" id="XP_066075499.1">
    <property type="nucleotide sequence ID" value="XM_066219402.1"/>
</dbReference>
<evidence type="ECO:0008006" key="3">
    <source>
        <dbReference type="Google" id="ProtNLM"/>
    </source>
</evidence>
<name>A0AAX4JTH7_9TREE</name>
<protein>
    <recommendedName>
        <fullName evidence="3">Ubiquitin-like domain-containing protein</fullName>
    </recommendedName>
</protein>
<dbReference type="GeneID" id="91094319"/>
<keyword evidence="2" id="KW-1185">Reference proteome</keyword>
<gene>
    <name evidence="1" type="ORF">L201_003649</name>
</gene>
<sequence length="111" mass="12998">MSGCVRGQTLVEQVHLYFIEFRDNGSYTYRHQWDGCISASSPLRNIFNKWADEEHCGEPFEHFHFRLRDAKNGRTLTGDEACKDLNMHSGTRIYVARSITGQQRRRTYHST</sequence>
<accession>A0AAX4JTH7</accession>
<dbReference type="Proteomes" id="UP001355207">
    <property type="component" value="Chromosome 4"/>
</dbReference>
<evidence type="ECO:0000313" key="1">
    <source>
        <dbReference type="EMBL" id="WWC88736.1"/>
    </source>
</evidence>
<dbReference type="AlphaFoldDB" id="A0AAX4JTH7"/>